<protein>
    <recommendedName>
        <fullName evidence="2">DUF2288 domain-containing protein</fullName>
    </recommendedName>
</protein>
<reference evidence="1" key="1">
    <citation type="submission" date="2009-10" db="EMBL/GenBank/DDBJ databases">
        <title>Diversity of trophic interactions inside an arsenic-rich microbial ecosystem.</title>
        <authorList>
            <person name="Bertin P.N."/>
            <person name="Heinrich-Salmeron A."/>
            <person name="Pelletier E."/>
            <person name="Goulhen-Chollet F."/>
            <person name="Arsene-Ploetze F."/>
            <person name="Gallien S."/>
            <person name="Calteau A."/>
            <person name="Vallenet D."/>
            <person name="Casiot C."/>
            <person name="Chane-Woon-Ming B."/>
            <person name="Giloteaux L."/>
            <person name="Barakat M."/>
            <person name="Bonnefoy V."/>
            <person name="Bruneel O."/>
            <person name="Chandler M."/>
            <person name="Cleiss J."/>
            <person name="Duran R."/>
            <person name="Elbaz-Poulichet F."/>
            <person name="Fonknechten N."/>
            <person name="Lauga B."/>
            <person name="Mornico D."/>
            <person name="Ortet P."/>
            <person name="Schaeffer C."/>
            <person name="Siguier P."/>
            <person name="Alexander Thil Smith A."/>
            <person name="Van Dorsselaer A."/>
            <person name="Weissenbach J."/>
            <person name="Medigue C."/>
            <person name="Le Paslier D."/>
        </authorList>
    </citation>
    <scope>NUCLEOTIDE SEQUENCE</scope>
</reference>
<dbReference type="Pfam" id="PF10052">
    <property type="entry name" value="DUF2288"/>
    <property type="match status" value="1"/>
</dbReference>
<name>E6QRX4_9ZZZZ</name>
<accession>E6QRX4</accession>
<dbReference type="InterPro" id="IPR018741">
    <property type="entry name" value="DUF2288"/>
</dbReference>
<gene>
    <name evidence="1" type="ORF">CARN7_0749</name>
</gene>
<evidence type="ECO:0000313" key="1">
    <source>
        <dbReference type="EMBL" id="CBI09996.1"/>
    </source>
</evidence>
<dbReference type="AlphaFoldDB" id="E6QRX4"/>
<evidence type="ECO:0008006" key="2">
    <source>
        <dbReference type="Google" id="ProtNLM"/>
    </source>
</evidence>
<organism evidence="1">
    <name type="scientific">mine drainage metagenome</name>
    <dbReference type="NCBI Taxonomy" id="410659"/>
    <lineage>
        <taxon>unclassified sequences</taxon>
        <taxon>metagenomes</taxon>
        <taxon>ecological metagenomes</taxon>
    </lineage>
</organism>
<sequence>MNPNIDALRVQLNAETAKADWSELLPFFAKGQLLHVDSTLDLIEVAAHIAADHAPSVQTWLTTGRLSKLDNATAQDWQERSPPIWTVVVAPWILVQERLH</sequence>
<dbReference type="EMBL" id="CABR01000060">
    <property type="protein sequence ID" value="CBI09996.1"/>
    <property type="molecule type" value="Genomic_DNA"/>
</dbReference>
<comment type="caution">
    <text evidence="1">The sequence shown here is derived from an EMBL/GenBank/DDBJ whole genome shotgun (WGS) entry which is preliminary data.</text>
</comment>
<proteinExistence type="predicted"/>